<dbReference type="CDD" id="cd06782">
    <property type="entry name" value="cpPDZ_CPP-like"/>
    <property type="match status" value="1"/>
</dbReference>
<dbReference type="GO" id="GO:0030288">
    <property type="term" value="C:outer membrane-bounded periplasmic space"/>
    <property type="evidence" value="ECO:0007669"/>
    <property type="project" value="TreeGrafter"/>
</dbReference>
<dbReference type="FunCoup" id="A0A7G1GBE0">
    <property type="interactions" value="348"/>
</dbReference>
<evidence type="ECO:0000256" key="4">
    <source>
        <dbReference type="ARBA" id="ARBA00022825"/>
    </source>
</evidence>
<dbReference type="Gene3D" id="3.30.750.44">
    <property type="match status" value="1"/>
</dbReference>
<evidence type="ECO:0000256" key="2">
    <source>
        <dbReference type="ARBA" id="ARBA00022670"/>
    </source>
</evidence>
<dbReference type="CDD" id="cd07560">
    <property type="entry name" value="Peptidase_S41_CPP"/>
    <property type="match status" value="1"/>
</dbReference>
<organism evidence="8 9">
    <name type="scientific">Tepiditoga spiralis</name>
    <dbReference type="NCBI Taxonomy" id="2108365"/>
    <lineage>
        <taxon>Bacteria</taxon>
        <taxon>Thermotogati</taxon>
        <taxon>Thermotogota</taxon>
        <taxon>Thermotogae</taxon>
        <taxon>Petrotogales</taxon>
        <taxon>Petrotogaceae</taxon>
        <taxon>Tepiditoga</taxon>
    </lineage>
</organism>
<sequence>MKLKKFLLIFILISAIFFSNYPNNEQYKKSVLNMINIINNKYYGTPNYSKILDSLLNGMIEGLGDKFAWYLDPEKVKKDNEYYSSQYAGIGAMIKYNKEEKVLVVAPMLYSPAEKSGLKVGDKIISLDGSTVSELGWKQAEKKILGKPNTYITLKIKRNTWKNPKAFKIKRSLIKVPTVKYKTFEKNSKKFLYIKLTKFANNSAIEMQKALEKFKDKKFDGFILDLRGNLGGLVRISIDIASMLMKNKVITHIKYSNGYNETKRTISEKYFYFLNNVPKIILVNKNTASSAEILTGAFKDNNAATILGTKTYGKAAIQSTYKFKNGGEIKLPVGHYFTPKNYDINLKGIIPDIIVDYEEKLTSKISEAEKYRALYCTTTNVFLDFKNDLQLNKAIEILSEK</sequence>
<dbReference type="PANTHER" id="PTHR32060:SF30">
    <property type="entry name" value="CARBOXY-TERMINAL PROCESSING PROTEASE CTPA"/>
    <property type="match status" value="1"/>
</dbReference>
<dbReference type="Gene3D" id="3.90.226.10">
    <property type="entry name" value="2-enoyl-CoA Hydratase, Chain A, domain 1"/>
    <property type="match status" value="1"/>
</dbReference>
<dbReference type="InterPro" id="IPR001478">
    <property type="entry name" value="PDZ"/>
</dbReference>
<dbReference type="GO" id="GO:0007165">
    <property type="term" value="P:signal transduction"/>
    <property type="evidence" value="ECO:0007669"/>
    <property type="project" value="TreeGrafter"/>
</dbReference>
<comment type="similarity">
    <text evidence="1 5">Belongs to the peptidase S41A family.</text>
</comment>
<dbReference type="Pfam" id="PF13180">
    <property type="entry name" value="PDZ_2"/>
    <property type="match status" value="1"/>
</dbReference>
<evidence type="ECO:0000256" key="1">
    <source>
        <dbReference type="ARBA" id="ARBA00009179"/>
    </source>
</evidence>
<dbReference type="Pfam" id="PF03572">
    <property type="entry name" value="Peptidase_S41"/>
    <property type="match status" value="1"/>
</dbReference>
<feature type="domain" description="PDZ" evidence="6">
    <location>
        <begin position="88"/>
        <end position="160"/>
    </location>
</feature>
<dbReference type="InterPro" id="IPR004447">
    <property type="entry name" value="Peptidase_S41A"/>
</dbReference>
<dbReference type="InterPro" id="IPR036034">
    <property type="entry name" value="PDZ_sf"/>
</dbReference>
<accession>A0A7G1GBE0</accession>
<protein>
    <submittedName>
        <fullName evidence="8">Peptidase S41</fullName>
    </submittedName>
</protein>
<keyword evidence="3 5" id="KW-0378">Hydrolase</keyword>
<evidence type="ECO:0000313" key="8">
    <source>
        <dbReference type="EMBL" id="BBE31712.1"/>
    </source>
</evidence>
<dbReference type="InterPro" id="IPR005151">
    <property type="entry name" value="Tail-specific_protease"/>
</dbReference>
<dbReference type="SMART" id="SM00245">
    <property type="entry name" value="TSPc"/>
    <property type="match status" value="1"/>
</dbReference>
<evidence type="ECO:0000256" key="3">
    <source>
        <dbReference type="ARBA" id="ARBA00022801"/>
    </source>
</evidence>
<dbReference type="KEGG" id="ocy:OSSY52_18530"/>
<dbReference type="InterPro" id="IPR029045">
    <property type="entry name" value="ClpP/crotonase-like_dom_sf"/>
</dbReference>
<evidence type="ECO:0000259" key="7">
    <source>
        <dbReference type="SMART" id="SM00245"/>
    </source>
</evidence>
<keyword evidence="9" id="KW-1185">Reference proteome</keyword>
<dbReference type="EMBL" id="AP018712">
    <property type="protein sequence ID" value="BBE31712.1"/>
    <property type="molecule type" value="Genomic_DNA"/>
</dbReference>
<keyword evidence="2 5" id="KW-0645">Protease</keyword>
<dbReference type="SUPFAM" id="SSF52096">
    <property type="entry name" value="ClpP/crotonase"/>
    <property type="match status" value="1"/>
</dbReference>
<evidence type="ECO:0000313" key="9">
    <source>
        <dbReference type="Proteomes" id="UP000516361"/>
    </source>
</evidence>
<dbReference type="PANTHER" id="PTHR32060">
    <property type="entry name" value="TAIL-SPECIFIC PROTEASE"/>
    <property type="match status" value="1"/>
</dbReference>
<dbReference type="GO" id="GO:0004175">
    <property type="term" value="F:endopeptidase activity"/>
    <property type="evidence" value="ECO:0007669"/>
    <property type="project" value="TreeGrafter"/>
</dbReference>
<reference evidence="8 9" key="1">
    <citation type="submission" date="2018-06" db="EMBL/GenBank/DDBJ databases">
        <title>Genome sequencing of Oceanotoga sp. sy52.</title>
        <authorList>
            <person name="Mori K."/>
        </authorList>
    </citation>
    <scope>NUCLEOTIDE SEQUENCE [LARGE SCALE GENOMIC DNA]</scope>
    <source>
        <strain evidence="9">sy52</strain>
    </source>
</reference>
<dbReference type="InParanoid" id="A0A7G1GBE0"/>
<evidence type="ECO:0000256" key="5">
    <source>
        <dbReference type="RuleBase" id="RU004404"/>
    </source>
</evidence>
<name>A0A7G1GBE0_9BACT</name>
<evidence type="ECO:0000259" key="6">
    <source>
        <dbReference type="SMART" id="SM00228"/>
    </source>
</evidence>
<keyword evidence="4 5" id="KW-0720">Serine protease</keyword>
<gene>
    <name evidence="8" type="primary">prc</name>
    <name evidence="8" type="ORF">OSSY52_18530</name>
</gene>
<dbReference type="GO" id="GO:0006508">
    <property type="term" value="P:proteolysis"/>
    <property type="evidence" value="ECO:0007669"/>
    <property type="project" value="UniProtKB-KW"/>
</dbReference>
<dbReference type="SUPFAM" id="SSF50156">
    <property type="entry name" value="PDZ domain-like"/>
    <property type="match status" value="1"/>
</dbReference>
<dbReference type="GO" id="GO:0008236">
    <property type="term" value="F:serine-type peptidase activity"/>
    <property type="evidence" value="ECO:0007669"/>
    <property type="project" value="UniProtKB-KW"/>
</dbReference>
<dbReference type="NCBIfam" id="TIGR00225">
    <property type="entry name" value="prc"/>
    <property type="match status" value="1"/>
</dbReference>
<dbReference type="Gene3D" id="2.30.42.10">
    <property type="match status" value="1"/>
</dbReference>
<dbReference type="RefSeq" id="WP_190614437.1">
    <property type="nucleotide sequence ID" value="NZ_AP018712.1"/>
</dbReference>
<dbReference type="AlphaFoldDB" id="A0A7G1GBE0"/>
<feature type="domain" description="Tail specific protease" evidence="7">
    <location>
        <begin position="162"/>
        <end position="356"/>
    </location>
</feature>
<proteinExistence type="inferred from homology"/>
<dbReference type="SMART" id="SM00228">
    <property type="entry name" value="PDZ"/>
    <property type="match status" value="1"/>
</dbReference>
<dbReference type="Proteomes" id="UP000516361">
    <property type="component" value="Chromosome"/>
</dbReference>